<protein>
    <recommendedName>
        <fullName evidence="2">histidine kinase</fullName>
        <ecNumber evidence="2">2.7.13.3</ecNumber>
    </recommendedName>
</protein>
<evidence type="ECO:0000256" key="4">
    <source>
        <dbReference type="ARBA" id="ARBA00022679"/>
    </source>
</evidence>
<proteinExistence type="predicted"/>
<name>A0A9X3HW22_9VIBR</name>
<dbReference type="Proteomes" id="UP001155587">
    <property type="component" value="Unassembled WGS sequence"/>
</dbReference>
<keyword evidence="3" id="KW-0597">Phosphoprotein</keyword>
<feature type="domain" description="Histidine kinase" evidence="9">
    <location>
        <begin position="212"/>
        <end position="399"/>
    </location>
</feature>
<dbReference type="InterPro" id="IPR036890">
    <property type="entry name" value="HATPase_C_sf"/>
</dbReference>
<comment type="catalytic activity">
    <reaction evidence="1">
        <text>ATP + protein L-histidine = ADP + protein N-phospho-L-histidine.</text>
        <dbReference type="EC" id="2.7.13.3"/>
    </reaction>
</comment>
<keyword evidence="7 8" id="KW-1133">Transmembrane helix</keyword>
<dbReference type="Pfam" id="PF02518">
    <property type="entry name" value="HATPase_c"/>
    <property type="match status" value="1"/>
</dbReference>
<dbReference type="SMART" id="SM00387">
    <property type="entry name" value="HATPase_c"/>
    <property type="match status" value="1"/>
</dbReference>
<keyword evidence="6 10" id="KW-0418">Kinase</keyword>
<evidence type="ECO:0000256" key="3">
    <source>
        <dbReference type="ARBA" id="ARBA00022553"/>
    </source>
</evidence>
<dbReference type="SMART" id="SM00388">
    <property type="entry name" value="HisKA"/>
    <property type="match status" value="1"/>
</dbReference>
<dbReference type="GO" id="GO:0000155">
    <property type="term" value="F:phosphorelay sensor kinase activity"/>
    <property type="evidence" value="ECO:0007669"/>
    <property type="project" value="InterPro"/>
</dbReference>
<reference evidence="10" key="1">
    <citation type="submission" date="2022-02" db="EMBL/GenBank/DDBJ databases">
        <title>Vibrio sp. nov, a new bacterium isolated from seawater.</title>
        <authorList>
            <person name="Yuan Y."/>
        </authorList>
    </citation>
    <scope>NUCLEOTIDE SEQUENCE</scope>
    <source>
        <strain evidence="10">ZSDZ65</strain>
    </source>
</reference>
<feature type="transmembrane region" description="Helical" evidence="8">
    <location>
        <begin position="130"/>
        <end position="149"/>
    </location>
</feature>
<dbReference type="SUPFAM" id="SSF55874">
    <property type="entry name" value="ATPase domain of HSP90 chaperone/DNA topoisomerase II/histidine kinase"/>
    <property type="match status" value="1"/>
</dbReference>
<dbReference type="InterPro" id="IPR003594">
    <property type="entry name" value="HATPase_dom"/>
</dbReference>
<keyword evidence="11" id="KW-1185">Reference proteome</keyword>
<sequence>MTFSIMALSSSFLVFFSFSLYLVFNEDNQIERHLVSFEQVAIQHHALDNAKVVSISPNVTAYFSEQALTERLKAQAPYPLNEVTRYNRFSEDGFLVFHTEFIDKTGTLRPLYLSVGMRALDFGDDSWDSLMLVALALMLMLIAFLRVSLQRMLGGLMSPIADLSEQLKSEKAQRFSVSSSSIDEVKQLADHLNSYTQMKDRLVKQELMFAKYASHELKTPISIILGAANLQAMKQQKDFQARQRQRIIHAAEGMQATVEVLLNIVKQENTEHKNTLTEFSYDDIDVQKSISKRHPDVQFTLKIADNTPLNFPPAVLNMLLKNLIDNSARFTKQGHINVEVTSQAITVTDSGCGISGQNETEHGLGLLIVQRLCASYGWSFTLSNNAHQAGCTAHLERES</sequence>
<gene>
    <name evidence="10" type="ORF">MD535_07935</name>
</gene>
<evidence type="ECO:0000256" key="8">
    <source>
        <dbReference type="SAM" id="Phobius"/>
    </source>
</evidence>
<dbReference type="InterPro" id="IPR036097">
    <property type="entry name" value="HisK_dim/P_sf"/>
</dbReference>
<dbReference type="InterPro" id="IPR003661">
    <property type="entry name" value="HisK_dim/P_dom"/>
</dbReference>
<dbReference type="EC" id="2.7.13.3" evidence="2"/>
<keyword evidence="5 8" id="KW-0812">Transmembrane</keyword>
<keyword evidence="8" id="KW-0472">Membrane</keyword>
<evidence type="ECO:0000313" key="10">
    <source>
        <dbReference type="EMBL" id="MCW8345936.1"/>
    </source>
</evidence>
<evidence type="ECO:0000256" key="6">
    <source>
        <dbReference type="ARBA" id="ARBA00022777"/>
    </source>
</evidence>
<dbReference type="GO" id="GO:0005886">
    <property type="term" value="C:plasma membrane"/>
    <property type="evidence" value="ECO:0007669"/>
    <property type="project" value="TreeGrafter"/>
</dbReference>
<evidence type="ECO:0000313" key="11">
    <source>
        <dbReference type="Proteomes" id="UP001155587"/>
    </source>
</evidence>
<dbReference type="SUPFAM" id="SSF47384">
    <property type="entry name" value="Homodimeric domain of signal transducing histidine kinase"/>
    <property type="match status" value="1"/>
</dbReference>
<comment type="caution">
    <text evidence="10">The sequence shown here is derived from an EMBL/GenBank/DDBJ whole genome shotgun (WGS) entry which is preliminary data.</text>
</comment>
<evidence type="ECO:0000256" key="5">
    <source>
        <dbReference type="ARBA" id="ARBA00022692"/>
    </source>
</evidence>
<dbReference type="EMBL" id="JAKRRY010000007">
    <property type="protein sequence ID" value="MCW8345936.1"/>
    <property type="molecule type" value="Genomic_DNA"/>
</dbReference>
<dbReference type="Gene3D" id="1.10.287.130">
    <property type="match status" value="1"/>
</dbReference>
<dbReference type="AlphaFoldDB" id="A0A9X3HW22"/>
<dbReference type="Pfam" id="PF00512">
    <property type="entry name" value="HisKA"/>
    <property type="match status" value="1"/>
</dbReference>
<keyword evidence="4" id="KW-0808">Transferase</keyword>
<dbReference type="Gene3D" id="3.30.565.10">
    <property type="entry name" value="Histidine kinase-like ATPase, C-terminal domain"/>
    <property type="match status" value="1"/>
</dbReference>
<dbReference type="PANTHER" id="PTHR45436">
    <property type="entry name" value="SENSOR HISTIDINE KINASE YKOH"/>
    <property type="match status" value="1"/>
</dbReference>
<dbReference type="InterPro" id="IPR050428">
    <property type="entry name" value="TCS_sensor_his_kinase"/>
</dbReference>
<organism evidence="10 11">
    <name type="scientific">Vibrio qingdaonensis</name>
    <dbReference type="NCBI Taxonomy" id="2829491"/>
    <lineage>
        <taxon>Bacteria</taxon>
        <taxon>Pseudomonadati</taxon>
        <taxon>Pseudomonadota</taxon>
        <taxon>Gammaproteobacteria</taxon>
        <taxon>Vibrionales</taxon>
        <taxon>Vibrionaceae</taxon>
        <taxon>Vibrio</taxon>
    </lineage>
</organism>
<dbReference type="InterPro" id="IPR005467">
    <property type="entry name" value="His_kinase_dom"/>
</dbReference>
<evidence type="ECO:0000259" key="9">
    <source>
        <dbReference type="PROSITE" id="PS50109"/>
    </source>
</evidence>
<dbReference type="PROSITE" id="PS50109">
    <property type="entry name" value="HIS_KIN"/>
    <property type="match status" value="1"/>
</dbReference>
<dbReference type="CDD" id="cd00082">
    <property type="entry name" value="HisKA"/>
    <property type="match status" value="1"/>
</dbReference>
<evidence type="ECO:0000256" key="2">
    <source>
        <dbReference type="ARBA" id="ARBA00012438"/>
    </source>
</evidence>
<dbReference type="RefSeq" id="WP_265674340.1">
    <property type="nucleotide sequence ID" value="NZ_JAKRRY010000007.1"/>
</dbReference>
<evidence type="ECO:0000256" key="7">
    <source>
        <dbReference type="ARBA" id="ARBA00022989"/>
    </source>
</evidence>
<evidence type="ECO:0000256" key="1">
    <source>
        <dbReference type="ARBA" id="ARBA00000085"/>
    </source>
</evidence>
<dbReference type="PANTHER" id="PTHR45436:SF16">
    <property type="entry name" value="HISTIDINE KINASE"/>
    <property type="match status" value="1"/>
</dbReference>
<accession>A0A9X3HW22</accession>